<feature type="domain" description="Cysteine-rich CPCC" evidence="1">
    <location>
        <begin position="16"/>
        <end position="86"/>
    </location>
</feature>
<dbReference type="Pfam" id="PF14206">
    <property type="entry name" value="Cys_rich_CPCC"/>
    <property type="match status" value="1"/>
</dbReference>
<proteinExistence type="predicted"/>
<evidence type="ECO:0000313" key="2">
    <source>
        <dbReference type="EMBL" id="MDM0043449.1"/>
    </source>
</evidence>
<dbReference type="InterPro" id="IPR025983">
    <property type="entry name" value="Cys_rich_CPCC"/>
</dbReference>
<organism evidence="2 3">
    <name type="scientific">Variovorax dokdonensis</name>
    <dbReference type="NCBI Taxonomy" id="344883"/>
    <lineage>
        <taxon>Bacteria</taxon>
        <taxon>Pseudomonadati</taxon>
        <taxon>Pseudomonadota</taxon>
        <taxon>Betaproteobacteria</taxon>
        <taxon>Burkholderiales</taxon>
        <taxon>Comamonadaceae</taxon>
        <taxon>Variovorax</taxon>
    </lineage>
</organism>
<accession>A0ABT7N675</accession>
<name>A0ABT7N675_9BURK</name>
<dbReference type="RefSeq" id="WP_286658559.1">
    <property type="nucleotide sequence ID" value="NZ_JASZYV010000001.1"/>
</dbReference>
<dbReference type="EMBL" id="JASZYV010000001">
    <property type="protein sequence ID" value="MDM0043449.1"/>
    <property type="molecule type" value="Genomic_DNA"/>
</dbReference>
<dbReference type="Proteomes" id="UP001174908">
    <property type="component" value="Unassembled WGS sequence"/>
</dbReference>
<evidence type="ECO:0000259" key="1">
    <source>
        <dbReference type="Pfam" id="PF14206"/>
    </source>
</evidence>
<comment type="caution">
    <text evidence="2">The sequence shown here is derived from an EMBL/GenBank/DDBJ whole genome shotgun (WGS) entry which is preliminary data.</text>
</comment>
<gene>
    <name evidence="2" type="ORF">QTH91_03060</name>
</gene>
<reference evidence="2" key="1">
    <citation type="submission" date="2023-06" db="EMBL/GenBank/DDBJ databases">
        <authorList>
            <person name="Jiang Y."/>
            <person name="Liu Q."/>
        </authorList>
    </citation>
    <scope>NUCLEOTIDE SEQUENCE</scope>
    <source>
        <strain evidence="2">CGMCC 1.12089</strain>
    </source>
</reference>
<evidence type="ECO:0000313" key="3">
    <source>
        <dbReference type="Proteomes" id="UP001174908"/>
    </source>
</evidence>
<protein>
    <submittedName>
        <fullName evidence="2">CPCC family cysteine-rich protein</fullName>
    </submittedName>
</protein>
<sequence length="89" mass="9691">MKSASHVSPESNPGLPCPCCYHLSLSERGGFEICPICFWEDDGQDAADVRGGPNGTLSLSQARANYQAFGASDMWARQYVRPPHAHELP</sequence>
<keyword evidence="3" id="KW-1185">Reference proteome</keyword>